<dbReference type="AlphaFoldDB" id="A0A3N4K2Y5"/>
<protein>
    <submittedName>
        <fullName evidence="2">Uncharacterized protein</fullName>
    </submittedName>
</protein>
<accession>A0A3N4K2Y5</accession>
<organism evidence="2 3">
    <name type="scientific">Choiromyces venosus 120613-1</name>
    <dbReference type="NCBI Taxonomy" id="1336337"/>
    <lineage>
        <taxon>Eukaryota</taxon>
        <taxon>Fungi</taxon>
        <taxon>Dikarya</taxon>
        <taxon>Ascomycota</taxon>
        <taxon>Pezizomycotina</taxon>
        <taxon>Pezizomycetes</taxon>
        <taxon>Pezizales</taxon>
        <taxon>Tuberaceae</taxon>
        <taxon>Choiromyces</taxon>
    </lineage>
</organism>
<proteinExistence type="predicted"/>
<name>A0A3N4K2Y5_9PEZI</name>
<reference evidence="2 3" key="1">
    <citation type="journal article" date="2018" name="Nat. Ecol. Evol.">
        <title>Pezizomycetes genomes reveal the molecular basis of ectomycorrhizal truffle lifestyle.</title>
        <authorList>
            <person name="Murat C."/>
            <person name="Payen T."/>
            <person name="Noel B."/>
            <person name="Kuo A."/>
            <person name="Morin E."/>
            <person name="Chen J."/>
            <person name="Kohler A."/>
            <person name="Krizsan K."/>
            <person name="Balestrini R."/>
            <person name="Da Silva C."/>
            <person name="Montanini B."/>
            <person name="Hainaut M."/>
            <person name="Levati E."/>
            <person name="Barry K.W."/>
            <person name="Belfiori B."/>
            <person name="Cichocki N."/>
            <person name="Clum A."/>
            <person name="Dockter R.B."/>
            <person name="Fauchery L."/>
            <person name="Guy J."/>
            <person name="Iotti M."/>
            <person name="Le Tacon F."/>
            <person name="Lindquist E.A."/>
            <person name="Lipzen A."/>
            <person name="Malagnac F."/>
            <person name="Mello A."/>
            <person name="Molinier V."/>
            <person name="Miyauchi S."/>
            <person name="Poulain J."/>
            <person name="Riccioni C."/>
            <person name="Rubini A."/>
            <person name="Sitrit Y."/>
            <person name="Splivallo R."/>
            <person name="Traeger S."/>
            <person name="Wang M."/>
            <person name="Zifcakova L."/>
            <person name="Wipf D."/>
            <person name="Zambonelli A."/>
            <person name="Paolocci F."/>
            <person name="Nowrousian M."/>
            <person name="Ottonello S."/>
            <person name="Baldrian P."/>
            <person name="Spatafora J.W."/>
            <person name="Henrissat B."/>
            <person name="Nagy L.G."/>
            <person name="Aury J.M."/>
            <person name="Wincker P."/>
            <person name="Grigoriev I.V."/>
            <person name="Bonfante P."/>
            <person name="Martin F.M."/>
        </authorList>
    </citation>
    <scope>NUCLEOTIDE SEQUENCE [LARGE SCALE GENOMIC DNA]</scope>
    <source>
        <strain evidence="2 3">120613-1</strain>
    </source>
</reference>
<dbReference type="EMBL" id="ML120381">
    <property type="protein sequence ID" value="RPB00265.1"/>
    <property type="molecule type" value="Genomic_DNA"/>
</dbReference>
<evidence type="ECO:0000313" key="2">
    <source>
        <dbReference type="EMBL" id="RPB00265.1"/>
    </source>
</evidence>
<gene>
    <name evidence="2" type="ORF">L873DRAFT_1805388</name>
</gene>
<sequence length="79" mass="8632">MLALFLASCSYENSSSSLRPLPHHKVSLASPLLSPRTFQVKILPERLPSKYQPITTNPPNPAHTASVKITDSSLSGFTR</sequence>
<feature type="region of interest" description="Disordered" evidence="1">
    <location>
        <begin position="49"/>
        <end position="79"/>
    </location>
</feature>
<dbReference type="Proteomes" id="UP000276215">
    <property type="component" value="Unassembled WGS sequence"/>
</dbReference>
<keyword evidence="3" id="KW-1185">Reference proteome</keyword>
<evidence type="ECO:0000313" key="3">
    <source>
        <dbReference type="Proteomes" id="UP000276215"/>
    </source>
</evidence>
<evidence type="ECO:0000256" key="1">
    <source>
        <dbReference type="SAM" id="MobiDB-lite"/>
    </source>
</evidence>
<feature type="compositionally biased region" description="Polar residues" evidence="1">
    <location>
        <begin position="67"/>
        <end position="79"/>
    </location>
</feature>